<organism evidence="7 8">
    <name type="scientific">Massilia pinisoli</name>
    <dbReference type="NCBI Taxonomy" id="1772194"/>
    <lineage>
        <taxon>Bacteria</taxon>
        <taxon>Pseudomonadati</taxon>
        <taxon>Pseudomonadota</taxon>
        <taxon>Betaproteobacteria</taxon>
        <taxon>Burkholderiales</taxon>
        <taxon>Oxalobacteraceae</taxon>
        <taxon>Telluria group</taxon>
        <taxon>Massilia</taxon>
    </lineage>
</organism>
<dbReference type="EMBL" id="JANUGW010000042">
    <property type="protein sequence ID" value="MCS0585521.1"/>
    <property type="molecule type" value="Genomic_DNA"/>
</dbReference>
<feature type="compositionally biased region" description="Pro residues" evidence="5">
    <location>
        <begin position="9"/>
        <end position="29"/>
    </location>
</feature>
<dbReference type="InterPro" id="IPR003439">
    <property type="entry name" value="ABC_transporter-like_ATP-bd"/>
</dbReference>
<evidence type="ECO:0000259" key="6">
    <source>
        <dbReference type="PROSITE" id="PS50893"/>
    </source>
</evidence>
<keyword evidence="7" id="KW-0378">Hydrolase</keyword>
<protein>
    <submittedName>
        <fullName evidence="7">ATP-binding cassette domain-containing protein</fullName>
    </submittedName>
</protein>
<proteinExistence type="predicted"/>
<evidence type="ECO:0000256" key="4">
    <source>
        <dbReference type="ARBA" id="ARBA00022840"/>
    </source>
</evidence>
<reference evidence="7 8" key="1">
    <citation type="submission" date="2022-08" db="EMBL/GenBank/DDBJ databases">
        <title>Reclassification of Massilia species as members of the genera Telluria, Duganella, Pseudoduganella, Mokoshia gen. nov. and Zemynaea gen. nov. using orthogonal and non-orthogonal genome-based approaches.</title>
        <authorList>
            <person name="Bowman J.P."/>
        </authorList>
    </citation>
    <scope>NUCLEOTIDE SEQUENCE [LARGE SCALE GENOMIC DNA]</scope>
    <source>
        <strain evidence="7 8">JCM 31316</strain>
    </source>
</reference>
<dbReference type="InterPro" id="IPR003593">
    <property type="entry name" value="AAA+_ATPase"/>
</dbReference>
<feature type="region of interest" description="Disordered" evidence="5">
    <location>
        <begin position="1"/>
        <end position="42"/>
    </location>
</feature>
<keyword evidence="1" id="KW-0813">Transport</keyword>
<dbReference type="PROSITE" id="PS00211">
    <property type="entry name" value="ABC_TRANSPORTER_1"/>
    <property type="match status" value="1"/>
</dbReference>
<dbReference type="GO" id="GO:0016787">
    <property type="term" value="F:hydrolase activity"/>
    <property type="evidence" value="ECO:0007669"/>
    <property type="project" value="UniProtKB-KW"/>
</dbReference>
<dbReference type="SMART" id="SM00382">
    <property type="entry name" value="AAA"/>
    <property type="match status" value="1"/>
</dbReference>
<evidence type="ECO:0000256" key="2">
    <source>
        <dbReference type="ARBA" id="ARBA00022475"/>
    </source>
</evidence>
<dbReference type="InterPro" id="IPR027417">
    <property type="entry name" value="P-loop_NTPase"/>
</dbReference>
<feature type="domain" description="ABC transporter" evidence="6">
    <location>
        <begin position="46"/>
        <end position="283"/>
    </location>
</feature>
<accession>A0ABT2A012</accession>
<keyword evidence="3" id="KW-0547">Nucleotide-binding</keyword>
<dbReference type="PROSITE" id="PS50893">
    <property type="entry name" value="ABC_TRANSPORTER_2"/>
    <property type="match status" value="1"/>
</dbReference>
<gene>
    <name evidence="7" type="ORF">NX784_28470</name>
</gene>
<dbReference type="PANTHER" id="PTHR43023">
    <property type="entry name" value="PROTEIN TRIGALACTOSYLDIACYLGLYCEROL 3, CHLOROPLASTIC"/>
    <property type="match status" value="1"/>
</dbReference>
<evidence type="ECO:0000256" key="5">
    <source>
        <dbReference type="SAM" id="MobiDB-lite"/>
    </source>
</evidence>
<dbReference type="GO" id="GO:0005524">
    <property type="term" value="F:ATP binding"/>
    <property type="evidence" value="ECO:0007669"/>
    <property type="project" value="UniProtKB-KW"/>
</dbReference>
<comment type="caution">
    <text evidence="7">The sequence shown here is derived from an EMBL/GenBank/DDBJ whole genome shotgun (WGS) entry which is preliminary data.</text>
</comment>
<keyword evidence="4 7" id="KW-0067">ATP-binding</keyword>
<keyword evidence="2" id="KW-0472">Membrane</keyword>
<keyword evidence="2" id="KW-1003">Cell membrane</keyword>
<dbReference type="RefSeq" id="WP_258820043.1">
    <property type="nucleotide sequence ID" value="NZ_JANUGW010000042.1"/>
</dbReference>
<evidence type="ECO:0000256" key="1">
    <source>
        <dbReference type="ARBA" id="ARBA00022448"/>
    </source>
</evidence>
<name>A0ABT2A012_9BURK</name>
<evidence type="ECO:0000256" key="3">
    <source>
        <dbReference type="ARBA" id="ARBA00022741"/>
    </source>
</evidence>
<evidence type="ECO:0000313" key="8">
    <source>
        <dbReference type="Proteomes" id="UP001204151"/>
    </source>
</evidence>
<dbReference type="InterPro" id="IPR017871">
    <property type="entry name" value="ABC_transporter-like_CS"/>
</dbReference>
<dbReference type="PANTHER" id="PTHR43023:SF3">
    <property type="entry name" value="PROTEIN TRIGALACTOSYLDIACYLGLYCEROL 3, CHLOROPLASTIC"/>
    <property type="match status" value="1"/>
</dbReference>
<keyword evidence="8" id="KW-1185">Reference proteome</keyword>
<dbReference type="Proteomes" id="UP001204151">
    <property type="component" value="Unassembled WGS sequence"/>
</dbReference>
<evidence type="ECO:0000313" key="7">
    <source>
        <dbReference type="EMBL" id="MCS0585521.1"/>
    </source>
</evidence>
<dbReference type="Gene3D" id="3.40.50.300">
    <property type="entry name" value="P-loop containing nucleotide triphosphate hydrolases"/>
    <property type="match status" value="1"/>
</dbReference>
<sequence>MMEDHDPKPNTPPDTPPPLPPPVPKPQRPPQQLNRKPEEDVGPPVVQIRNLWTRFGRTVVHQDLNLDIYAGEILSIVGGSGTGKTVLLRQMLGLERPSSGCVRVFGEDVSSASPEQLQRMRNHWGMLFQQGALYSALTVFDNIALPLRELRALPEDVIRDAVLLKMDMVGLGPGDANKMPSDLSGGMIKRAALARALALEPQLLFLDEPTAGLDPDLSDSFVALIQTLHSELHLTVVMVTHDLDTLFALSSRIAVLAEKHVIAVGPSCDVLRVPHPFIKHFFLGPRGQRALEVLEERIARKESED</sequence>
<dbReference type="Pfam" id="PF00005">
    <property type="entry name" value="ABC_tran"/>
    <property type="match status" value="1"/>
</dbReference>
<dbReference type="SUPFAM" id="SSF52540">
    <property type="entry name" value="P-loop containing nucleoside triphosphate hydrolases"/>
    <property type="match status" value="1"/>
</dbReference>